<gene>
    <name evidence="4" type="ORF">PORCRE_1276</name>
</gene>
<feature type="domain" description="Fluoroacetyl-CoA-specific thioesterase-like" evidence="3">
    <location>
        <begin position="14"/>
        <end position="117"/>
    </location>
</feature>
<dbReference type="Proteomes" id="UP000018031">
    <property type="component" value="Unassembled WGS sequence"/>
</dbReference>
<reference evidence="5" key="1">
    <citation type="journal article" date="2013" name="Genome">
        <title>Draft Genome Sequences of Porphyromonas crevioricanis JCM 15906T and Porphyromonas cansulci JCM 13913T Isolated from a Canine Oral Cavity.</title>
        <authorList>
            <person name="Sakamoto M."/>
            <person name="Tanaka N."/>
            <person name="Shiwa Y."/>
            <person name="Yoshikawa H."/>
            <person name="Ohkuma M."/>
        </authorList>
    </citation>
    <scope>NUCLEOTIDE SEQUENCE [LARGE SCALE GENOMIC DNA]</scope>
    <source>
        <strain evidence="5">JCM 15906</strain>
    </source>
</reference>
<name>T1CHV2_9PORP</name>
<sequence>MIQIGDTYNCSTFVNEKNTAAAMSSGDLAVFSTPSMAALMEQAALTLLSKHLSAEDTSVGIALNITHSKASKLGAEITATATVTAIDGRKISFDVEAWDPDGLIGKGTHERFVVNRERFLSKL</sequence>
<evidence type="ECO:0000313" key="5">
    <source>
        <dbReference type="Proteomes" id="UP000018031"/>
    </source>
</evidence>
<feature type="binding site" evidence="2">
    <location>
        <position position="60"/>
    </location>
    <ligand>
        <name>substrate</name>
    </ligand>
</feature>
<reference evidence="4 5" key="2">
    <citation type="journal article" date="2013" name="Genome Announc.">
        <title>Draft Genome Sequences of Porphyromonas crevioricanis JCM 15906T and Porphyromonas cansulci JCM 13913T Isolated from a Canine Oral Cavity.</title>
        <authorList>
            <person name="Sakamoto M."/>
            <person name="Tanaka N."/>
            <person name="Shiwa Y."/>
            <person name="Yoshikawa H."/>
            <person name="Ohkuma M."/>
        </authorList>
    </citation>
    <scope>NUCLEOTIDE SEQUENCE [LARGE SCALE GENOMIC DNA]</scope>
    <source>
        <strain evidence="4 5">JCM 15906</strain>
    </source>
</reference>
<feature type="active site" evidence="1">
    <location>
        <position position="33"/>
    </location>
</feature>
<dbReference type="PANTHER" id="PTHR36934">
    <property type="entry name" value="BLR0278 PROTEIN"/>
    <property type="match status" value="1"/>
</dbReference>
<feature type="active site" evidence="1">
    <location>
        <position position="41"/>
    </location>
</feature>
<proteinExistence type="predicted"/>
<dbReference type="RefSeq" id="WP_023937791.1">
    <property type="nucleotide sequence ID" value="NZ_BAOU01000033.1"/>
</dbReference>
<dbReference type="InterPro" id="IPR029069">
    <property type="entry name" value="HotDog_dom_sf"/>
</dbReference>
<feature type="binding site" evidence="2">
    <location>
        <position position="111"/>
    </location>
    <ligand>
        <name>substrate</name>
    </ligand>
</feature>
<evidence type="ECO:0000313" key="4">
    <source>
        <dbReference type="EMBL" id="GAD05571.1"/>
    </source>
</evidence>
<feature type="binding site" evidence="2">
    <location>
        <position position="60"/>
    </location>
    <ligand>
        <name>CoA</name>
        <dbReference type="ChEBI" id="CHEBI:57287"/>
    </ligand>
</feature>
<dbReference type="EMBL" id="BAOU01000033">
    <property type="protein sequence ID" value="GAD05571.1"/>
    <property type="molecule type" value="Genomic_DNA"/>
</dbReference>
<dbReference type="SUPFAM" id="SSF54637">
    <property type="entry name" value="Thioesterase/thiol ester dehydrase-isomerase"/>
    <property type="match status" value="1"/>
</dbReference>
<protein>
    <recommendedName>
        <fullName evidence="3">Fluoroacetyl-CoA-specific thioesterase-like domain-containing protein</fullName>
    </recommendedName>
</protein>
<evidence type="ECO:0000256" key="2">
    <source>
        <dbReference type="PIRSR" id="PIRSR014972-2"/>
    </source>
</evidence>
<dbReference type="PANTHER" id="PTHR36934:SF1">
    <property type="entry name" value="THIOESTERASE DOMAIN-CONTAINING PROTEIN"/>
    <property type="match status" value="1"/>
</dbReference>
<dbReference type="Pfam" id="PF22636">
    <property type="entry name" value="FlK"/>
    <property type="match status" value="1"/>
</dbReference>
<evidence type="ECO:0000259" key="3">
    <source>
        <dbReference type="Pfam" id="PF22636"/>
    </source>
</evidence>
<dbReference type="AlphaFoldDB" id="T1CHV2"/>
<organism evidence="4 5">
    <name type="scientific">Porphyromonas crevioricanis JCM 15906</name>
    <dbReference type="NCBI Taxonomy" id="1305617"/>
    <lineage>
        <taxon>Bacteria</taxon>
        <taxon>Pseudomonadati</taxon>
        <taxon>Bacteroidota</taxon>
        <taxon>Bacteroidia</taxon>
        <taxon>Bacteroidales</taxon>
        <taxon>Porphyromonadaceae</taxon>
        <taxon>Porphyromonas</taxon>
    </lineage>
</organism>
<comment type="caution">
    <text evidence="4">The sequence shown here is derived from an EMBL/GenBank/DDBJ whole genome shotgun (WGS) entry which is preliminary data.</text>
</comment>
<dbReference type="Gene3D" id="3.10.129.10">
    <property type="entry name" value="Hotdog Thioesterase"/>
    <property type="match status" value="1"/>
</dbReference>
<dbReference type="PIRSF" id="PIRSF014972">
    <property type="entry name" value="FlK"/>
    <property type="match status" value="1"/>
</dbReference>
<dbReference type="InterPro" id="IPR025540">
    <property type="entry name" value="FlK"/>
</dbReference>
<evidence type="ECO:0000256" key="1">
    <source>
        <dbReference type="PIRSR" id="PIRSR014972-1"/>
    </source>
</evidence>
<accession>T1CHV2</accession>
<dbReference type="CDD" id="cd03440">
    <property type="entry name" value="hot_dog"/>
    <property type="match status" value="1"/>
</dbReference>
<dbReference type="InterPro" id="IPR054485">
    <property type="entry name" value="FlK-like_dom"/>
</dbReference>
<feature type="active site" evidence="1">
    <location>
        <position position="67"/>
    </location>
</feature>